<dbReference type="InterPro" id="IPR003593">
    <property type="entry name" value="AAA+_ATPase"/>
</dbReference>
<comment type="similarity">
    <text evidence="1">Belongs to the ABC transporter superfamily.</text>
</comment>
<name>A0A9X5BFG2_9FIRM</name>
<evidence type="ECO:0000313" key="7">
    <source>
        <dbReference type="Proteomes" id="UP001154420"/>
    </source>
</evidence>
<proteinExistence type="inferred from homology"/>
<sequence length="304" mass="34573">MEKVIEVSHLRKFYKDVQAVKDVSFFVEQGGLFAFLGPNGAGKSTTINTICTFLQPDGGTVVVNGHLLGREDDKIRWDIGTVFQENLLDDLLTVRENLTLRGGLYGLKGRKLTNAVKQAAKWSDMEDFLDRPYGKLSGGQRRRCDIARALLHTPKILFLDEPTTGLDPQTRWSIWNTIKGLQEQEGMTVFLTTHYMEEAENADYVVVIDDGVIVAKGTPFSLKESYTNDRLKIKCIDREQAVEFLKDKKILFREIADYIEIAGRTTKEFIPILQEMQNYISDYTVEKGSMDDVFLNITGKEIRE</sequence>
<dbReference type="GO" id="GO:0016887">
    <property type="term" value="F:ATP hydrolysis activity"/>
    <property type="evidence" value="ECO:0007669"/>
    <property type="project" value="InterPro"/>
</dbReference>
<feature type="domain" description="ABC transporter" evidence="5">
    <location>
        <begin position="5"/>
        <end position="235"/>
    </location>
</feature>
<dbReference type="InterPro" id="IPR027417">
    <property type="entry name" value="P-loop_NTPase"/>
</dbReference>
<keyword evidence="3" id="KW-0547">Nucleotide-binding</keyword>
<dbReference type="InterPro" id="IPR003439">
    <property type="entry name" value="ABC_transporter-like_ATP-bd"/>
</dbReference>
<keyword evidence="4 6" id="KW-0067">ATP-binding</keyword>
<dbReference type="InterPro" id="IPR050763">
    <property type="entry name" value="ABC_transporter_ATP-binding"/>
</dbReference>
<dbReference type="PROSITE" id="PS50893">
    <property type="entry name" value="ABC_TRANSPORTER_2"/>
    <property type="match status" value="1"/>
</dbReference>
<dbReference type="Pfam" id="PF00005">
    <property type="entry name" value="ABC_tran"/>
    <property type="match status" value="1"/>
</dbReference>
<dbReference type="Proteomes" id="UP001154420">
    <property type="component" value="Unassembled WGS sequence"/>
</dbReference>
<evidence type="ECO:0000259" key="5">
    <source>
        <dbReference type="PROSITE" id="PS50893"/>
    </source>
</evidence>
<dbReference type="EMBL" id="QZDT01000014">
    <property type="protein sequence ID" value="NBJ92955.1"/>
    <property type="molecule type" value="Genomic_DNA"/>
</dbReference>
<keyword evidence="7" id="KW-1185">Reference proteome</keyword>
<dbReference type="PANTHER" id="PTHR42711:SF5">
    <property type="entry name" value="ABC TRANSPORTER ATP-BINDING PROTEIN NATA"/>
    <property type="match status" value="1"/>
</dbReference>
<protein>
    <submittedName>
        <fullName evidence="6">ATP-binding cassette domain-containing protein</fullName>
    </submittedName>
</protein>
<evidence type="ECO:0000256" key="4">
    <source>
        <dbReference type="ARBA" id="ARBA00022840"/>
    </source>
</evidence>
<reference evidence="6" key="1">
    <citation type="submission" date="2018-09" db="EMBL/GenBank/DDBJ databases">
        <title>Murine metabolic-syndrome-specific gut microbial biobank.</title>
        <authorList>
            <person name="Liu C."/>
        </authorList>
    </citation>
    <scope>NUCLEOTIDE SEQUENCE</scope>
    <source>
        <strain evidence="6">D42-62</strain>
    </source>
</reference>
<keyword evidence="2" id="KW-0813">Transport</keyword>
<gene>
    <name evidence="6" type="ORF">D5281_10195</name>
</gene>
<dbReference type="SUPFAM" id="SSF52540">
    <property type="entry name" value="P-loop containing nucleoside triphosphate hydrolases"/>
    <property type="match status" value="1"/>
</dbReference>
<dbReference type="AlphaFoldDB" id="A0A9X5BFG2"/>
<evidence type="ECO:0000256" key="1">
    <source>
        <dbReference type="ARBA" id="ARBA00005417"/>
    </source>
</evidence>
<dbReference type="PANTHER" id="PTHR42711">
    <property type="entry name" value="ABC TRANSPORTER ATP-BINDING PROTEIN"/>
    <property type="match status" value="1"/>
</dbReference>
<evidence type="ECO:0000256" key="2">
    <source>
        <dbReference type="ARBA" id="ARBA00022448"/>
    </source>
</evidence>
<accession>A0A9X5BFG2</accession>
<evidence type="ECO:0000313" key="6">
    <source>
        <dbReference type="EMBL" id="NBJ92955.1"/>
    </source>
</evidence>
<dbReference type="OrthoDB" id="9804819at2"/>
<dbReference type="Gene3D" id="3.40.50.300">
    <property type="entry name" value="P-loop containing nucleotide triphosphate hydrolases"/>
    <property type="match status" value="1"/>
</dbReference>
<comment type="caution">
    <text evidence="6">The sequence shown here is derived from an EMBL/GenBank/DDBJ whole genome shotgun (WGS) entry which is preliminary data.</text>
</comment>
<evidence type="ECO:0000256" key="3">
    <source>
        <dbReference type="ARBA" id="ARBA00022741"/>
    </source>
</evidence>
<dbReference type="GO" id="GO:0005524">
    <property type="term" value="F:ATP binding"/>
    <property type="evidence" value="ECO:0007669"/>
    <property type="project" value="UniProtKB-KW"/>
</dbReference>
<dbReference type="SMART" id="SM00382">
    <property type="entry name" value="AAA"/>
    <property type="match status" value="1"/>
</dbReference>
<organism evidence="6 7">
    <name type="scientific">Parablautia muri</name>
    <dbReference type="NCBI Taxonomy" id="2320879"/>
    <lineage>
        <taxon>Bacteria</taxon>
        <taxon>Bacillati</taxon>
        <taxon>Bacillota</taxon>
        <taxon>Clostridia</taxon>
        <taxon>Lachnospirales</taxon>
        <taxon>Lachnospiraceae</taxon>
        <taxon>Parablautia</taxon>
    </lineage>
</organism>